<accession>A0A845BD41</accession>
<protein>
    <submittedName>
        <fullName evidence="1">DUF2892 domain-containing protein</fullName>
    </submittedName>
</protein>
<comment type="caution">
    <text evidence="1">The sequence shown here is derived from an EMBL/GenBank/DDBJ whole genome shotgun (WGS) entry which is preliminary data.</text>
</comment>
<name>A0A845BD41_9PROT</name>
<keyword evidence="2" id="KW-1185">Reference proteome</keyword>
<dbReference type="RefSeq" id="WP_160938234.1">
    <property type="nucleotide sequence ID" value="NZ_SNVJ01000015.1"/>
</dbReference>
<sequence>MDQSYPARSGHDGGVLSTGERALYVVAGLVMAAAAAKPRPNPLLNVLSLGAGAYLAWRGAEGSCPVKAMLTDGRV</sequence>
<dbReference type="EMBL" id="SNVJ01000015">
    <property type="protein sequence ID" value="MXP64825.1"/>
    <property type="molecule type" value="Genomic_DNA"/>
</dbReference>
<proteinExistence type="predicted"/>
<dbReference type="AlphaFoldDB" id="A0A845BD41"/>
<evidence type="ECO:0000313" key="1">
    <source>
        <dbReference type="EMBL" id="MXP64825.1"/>
    </source>
</evidence>
<reference evidence="1 2" key="1">
    <citation type="submission" date="2019-03" db="EMBL/GenBank/DDBJ databases">
        <title>Roseomonas sp. a novel Roseomonas species isolated from Sea whip Gorgonian.</title>
        <authorList>
            <person name="Li F."/>
            <person name="Pan X."/>
            <person name="Huang S."/>
            <person name="Li Z."/>
            <person name="Meng B."/>
        </authorList>
    </citation>
    <scope>NUCLEOTIDE SEQUENCE [LARGE SCALE GENOMIC DNA]</scope>
    <source>
        <strain evidence="1 2">M0104</strain>
    </source>
</reference>
<evidence type="ECO:0000313" key="2">
    <source>
        <dbReference type="Proteomes" id="UP000460715"/>
    </source>
</evidence>
<dbReference type="OrthoDB" id="7281899at2"/>
<gene>
    <name evidence="1" type="ORF">E0493_15845</name>
</gene>
<organism evidence="1 2">
    <name type="scientific">Teichococcus coralli</name>
    <dbReference type="NCBI Taxonomy" id="2545983"/>
    <lineage>
        <taxon>Bacteria</taxon>
        <taxon>Pseudomonadati</taxon>
        <taxon>Pseudomonadota</taxon>
        <taxon>Alphaproteobacteria</taxon>
        <taxon>Acetobacterales</taxon>
        <taxon>Roseomonadaceae</taxon>
        <taxon>Roseomonas</taxon>
    </lineage>
</organism>
<dbReference type="Proteomes" id="UP000460715">
    <property type="component" value="Unassembled WGS sequence"/>
</dbReference>